<sequence length="131" mass="13652">MANESICILGGGNTAFAVAASLTLRGFDITLCELPEFASVLEPIAAERTIRLHGVAGEGLAQISRVTTEVGEALAAADLLLLIVPAYAQRPFAEACIPYLTERHMVVLMPGTLGSLEWAAMLAGAGKKATL</sequence>
<dbReference type="EMBL" id="UINC01208838">
    <property type="protein sequence ID" value="SVE31585.1"/>
    <property type="molecule type" value="Genomic_DNA"/>
</dbReference>
<dbReference type="InterPro" id="IPR013332">
    <property type="entry name" value="KPR_N"/>
</dbReference>
<gene>
    <name evidence="2" type="ORF">METZ01_LOCUS484439</name>
</gene>
<dbReference type="Pfam" id="PF02558">
    <property type="entry name" value="ApbA"/>
    <property type="match status" value="1"/>
</dbReference>
<dbReference type="Gene3D" id="3.40.50.720">
    <property type="entry name" value="NAD(P)-binding Rossmann-like Domain"/>
    <property type="match status" value="1"/>
</dbReference>
<name>A0A383CIM2_9ZZZZ</name>
<protein>
    <recommendedName>
        <fullName evidence="1">Ketopantoate reductase N-terminal domain-containing protein</fullName>
    </recommendedName>
</protein>
<reference evidence="2" key="1">
    <citation type="submission" date="2018-05" db="EMBL/GenBank/DDBJ databases">
        <authorList>
            <person name="Lanie J.A."/>
            <person name="Ng W.-L."/>
            <person name="Kazmierczak K.M."/>
            <person name="Andrzejewski T.M."/>
            <person name="Davidsen T.M."/>
            <person name="Wayne K.J."/>
            <person name="Tettelin H."/>
            <person name="Glass J.I."/>
            <person name="Rusch D."/>
            <person name="Podicherti R."/>
            <person name="Tsui H.-C.T."/>
            <person name="Winkler M.E."/>
        </authorList>
    </citation>
    <scope>NUCLEOTIDE SEQUENCE</scope>
</reference>
<evidence type="ECO:0000313" key="2">
    <source>
        <dbReference type="EMBL" id="SVE31585.1"/>
    </source>
</evidence>
<dbReference type="InterPro" id="IPR036291">
    <property type="entry name" value="NAD(P)-bd_dom_sf"/>
</dbReference>
<dbReference type="SUPFAM" id="SSF51735">
    <property type="entry name" value="NAD(P)-binding Rossmann-fold domains"/>
    <property type="match status" value="1"/>
</dbReference>
<feature type="domain" description="Ketopantoate reductase N-terminal" evidence="1">
    <location>
        <begin position="6"/>
        <end position="118"/>
    </location>
</feature>
<proteinExistence type="predicted"/>
<accession>A0A383CIM2</accession>
<feature type="non-terminal residue" evidence="2">
    <location>
        <position position="131"/>
    </location>
</feature>
<organism evidence="2">
    <name type="scientific">marine metagenome</name>
    <dbReference type="NCBI Taxonomy" id="408172"/>
    <lineage>
        <taxon>unclassified sequences</taxon>
        <taxon>metagenomes</taxon>
        <taxon>ecological metagenomes</taxon>
    </lineage>
</organism>
<dbReference type="AlphaFoldDB" id="A0A383CIM2"/>
<evidence type="ECO:0000259" key="1">
    <source>
        <dbReference type="Pfam" id="PF02558"/>
    </source>
</evidence>